<dbReference type="InterPro" id="IPR000048">
    <property type="entry name" value="IQ_motif_EF-hand-BS"/>
</dbReference>
<dbReference type="EMBL" id="JAAIUW010000011">
    <property type="protein sequence ID" value="KAF7809161.1"/>
    <property type="molecule type" value="Genomic_DNA"/>
</dbReference>
<dbReference type="GO" id="GO:0005516">
    <property type="term" value="F:calmodulin binding"/>
    <property type="evidence" value="ECO:0007669"/>
    <property type="project" value="UniProtKB-KW"/>
</dbReference>
<accession>A0A834STZ1</accession>
<feature type="compositionally biased region" description="Low complexity" evidence="4">
    <location>
        <begin position="335"/>
        <end position="350"/>
    </location>
</feature>
<dbReference type="SMART" id="SM00015">
    <property type="entry name" value="IQ"/>
    <property type="match status" value="3"/>
</dbReference>
<feature type="region of interest" description="Disordered" evidence="4">
    <location>
        <begin position="514"/>
        <end position="536"/>
    </location>
</feature>
<name>A0A834STZ1_9FABA</name>
<evidence type="ECO:0000256" key="1">
    <source>
        <dbReference type="ARBA" id="ARBA00022860"/>
    </source>
</evidence>
<feature type="region of interest" description="Disordered" evidence="4">
    <location>
        <begin position="235"/>
        <end position="395"/>
    </location>
</feature>
<protein>
    <submittedName>
        <fullName evidence="6">Protein IQ-DOMAIN 31</fullName>
    </submittedName>
</protein>
<evidence type="ECO:0000256" key="3">
    <source>
        <dbReference type="ARBA" id="ARBA00024378"/>
    </source>
</evidence>
<evidence type="ECO:0000256" key="4">
    <source>
        <dbReference type="SAM" id="MobiDB-lite"/>
    </source>
</evidence>
<dbReference type="Pfam" id="PF13178">
    <property type="entry name" value="DUF4005"/>
    <property type="match status" value="1"/>
</dbReference>
<dbReference type="PANTHER" id="PTHR32295:SF275">
    <property type="entry name" value="IQ CALMODULIN-BINDING MOTIF PROTEIN"/>
    <property type="match status" value="1"/>
</dbReference>
<feature type="compositionally biased region" description="Basic and acidic residues" evidence="4">
    <location>
        <begin position="353"/>
        <end position="366"/>
    </location>
</feature>
<organism evidence="6 7">
    <name type="scientific">Senna tora</name>
    <dbReference type="NCBI Taxonomy" id="362788"/>
    <lineage>
        <taxon>Eukaryota</taxon>
        <taxon>Viridiplantae</taxon>
        <taxon>Streptophyta</taxon>
        <taxon>Embryophyta</taxon>
        <taxon>Tracheophyta</taxon>
        <taxon>Spermatophyta</taxon>
        <taxon>Magnoliopsida</taxon>
        <taxon>eudicotyledons</taxon>
        <taxon>Gunneridae</taxon>
        <taxon>Pentapetalae</taxon>
        <taxon>rosids</taxon>
        <taxon>fabids</taxon>
        <taxon>Fabales</taxon>
        <taxon>Fabaceae</taxon>
        <taxon>Caesalpinioideae</taxon>
        <taxon>Cassia clade</taxon>
        <taxon>Senna</taxon>
    </lineage>
</organism>
<proteinExistence type="inferred from homology"/>
<dbReference type="Pfam" id="PF00612">
    <property type="entry name" value="IQ"/>
    <property type="match status" value="3"/>
</dbReference>
<gene>
    <name evidence="6" type="ORF">G2W53_035904</name>
</gene>
<dbReference type="PANTHER" id="PTHR32295">
    <property type="entry name" value="IQ-DOMAIN 5-RELATED"/>
    <property type="match status" value="1"/>
</dbReference>
<dbReference type="InterPro" id="IPR025064">
    <property type="entry name" value="DUF4005"/>
</dbReference>
<evidence type="ECO:0000259" key="5">
    <source>
        <dbReference type="Pfam" id="PF13178"/>
    </source>
</evidence>
<comment type="subunit">
    <text evidence="3">Binds to multiple calmodulin (CaM) in the presence of Ca(2+) and CaM-like proteins.</text>
</comment>
<evidence type="ECO:0000313" key="6">
    <source>
        <dbReference type="EMBL" id="KAF7809161.1"/>
    </source>
</evidence>
<feature type="compositionally biased region" description="Basic and acidic residues" evidence="4">
    <location>
        <begin position="315"/>
        <end position="325"/>
    </location>
</feature>
<feature type="domain" description="DUF4005" evidence="5">
    <location>
        <begin position="437"/>
        <end position="505"/>
    </location>
</feature>
<keyword evidence="1" id="KW-0112">Calmodulin-binding</keyword>
<dbReference type="OrthoDB" id="1905649at2759"/>
<dbReference type="Gene3D" id="1.20.5.190">
    <property type="match status" value="1"/>
</dbReference>
<evidence type="ECO:0000313" key="7">
    <source>
        <dbReference type="Proteomes" id="UP000634136"/>
    </source>
</evidence>
<dbReference type="AlphaFoldDB" id="A0A834STZ1"/>
<feature type="compositionally biased region" description="Polar residues" evidence="4">
    <location>
        <begin position="235"/>
        <end position="255"/>
    </location>
</feature>
<dbReference type="PROSITE" id="PS50096">
    <property type="entry name" value="IQ"/>
    <property type="match status" value="2"/>
</dbReference>
<dbReference type="Proteomes" id="UP000634136">
    <property type="component" value="Unassembled WGS sequence"/>
</dbReference>
<comment type="similarity">
    <text evidence="2">Belongs to the IQD family.</text>
</comment>
<reference evidence="6" key="1">
    <citation type="submission" date="2020-09" db="EMBL/GenBank/DDBJ databases">
        <title>Genome-Enabled Discovery of Anthraquinone Biosynthesis in Senna tora.</title>
        <authorList>
            <person name="Kang S.-H."/>
            <person name="Pandey R.P."/>
            <person name="Lee C.-M."/>
            <person name="Sim J.-S."/>
            <person name="Jeong J.-T."/>
            <person name="Choi B.-S."/>
            <person name="Jung M."/>
            <person name="Ginzburg D."/>
            <person name="Zhao K."/>
            <person name="Won S.Y."/>
            <person name="Oh T.-J."/>
            <person name="Yu Y."/>
            <person name="Kim N.-H."/>
            <person name="Lee O.R."/>
            <person name="Lee T.-H."/>
            <person name="Bashyal P."/>
            <person name="Kim T.-S."/>
            <person name="Lee W.-H."/>
            <person name="Kawkins C."/>
            <person name="Kim C.-K."/>
            <person name="Kim J.S."/>
            <person name="Ahn B.O."/>
            <person name="Rhee S.Y."/>
            <person name="Sohng J.K."/>
        </authorList>
    </citation>
    <scope>NUCLEOTIDE SEQUENCE</scope>
    <source>
        <tissue evidence="6">Leaf</tissue>
    </source>
</reference>
<keyword evidence="7" id="KW-1185">Reference proteome</keyword>
<sequence length="536" mass="58977">MGKTPGKWIKALLTGRKSSKKRDSFVSSFIKTSSNKDVLVSSEAYVAASIVDSSLISQPTSGANATKEALSEKGLVSESSNDKVILSAREEETNAQAAVSFDSQDDLEKIKLKQAAIKAQAAFRGYQARCEYQRLKGIVQLQALIRGHLVRRQAVSTLYCVKGIVKFQALARGYKVRHSEIGLAVRKICKLLASSTSVLPLRLNYDHGEPNATWEWLDRWTRSQFWALLPESKTTLDSGSNEKNSSNQTVESNEGQVKRKTRKVSGAKADDGSISDSNKQKQRPKKVSTRPLHSSQENSQKEVEKSNLKKTIKHNVPDRSETANEKRKHIGRKISSQSVSDVSEQSPSVSAQKVKDLSVSKSKQSDVEQSPGQQAEDEHGNELHASPTADLPTSLNNAKDERIQGVSDDLNCGNNCISSVSPKNYQRRASLPAKFDNQDDGVQNTPRLPSYMAPTESAKARLRGQGSPRLANDLVDKNGITRRFSLSSSVNGKLGSFSPRAERLVAMSSKGIIRNDRSLSSSRDGTDKLIQPQWRR</sequence>
<comment type="caution">
    <text evidence="6">The sequence shown here is derived from an EMBL/GenBank/DDBJ whole genome shotgun (WGS) entry which is preliminary data.</text>
</comment>
<evidence type="ECO:0000256" key="2">
    <source>
        <dbReference type="ARBA" id="ARBA00024341"/>
    </source>
</evidence>